<feature type="domain" description="DUF112" evidence="2">
    <location>
        <begin position="20"/>
        <end position="437"/>
    </location>
</feature>
<dbReference type="PANTHER" id="PTHR35342:SF5">
    <property type="entry name" value="TRICARBOXYLIC TRANSPORT PROTEIN"/>
    <property type="match status" value="1"/>
</dbReference>
<feature type="transmembrane region" description="Helical" evidence="1">
    <location>
        <begin position="432"/>
        <end position="450"/>
    </location>
</feature>
<name>A0A151ASY2_9FIRM</name>
<organism evidence="3 4">
    <name type="scientific">Moorella mulderi DSM 14980</name>
    <dbReference type="NCBI Taxonomy" id="1122241"/>
    <lineage>
        <taxon>Bacteria</taxon>
        <taxon>Bacillati</taxon>
        <taxon>Bacillota</taxon>
        <taxon>Clostridia</taxon>
        <taxon>Neomoorellales</taxon>
        <taxon>Neomoorellaceae</taxon>
        <taxon>Neomoorella</taxon>
    </lineage>
</organism>
<feature type="transmembrane region" description="Helical" evidence="1">
    <location>
        <begin position="20"/>
        <end position="49"/>
    </location>
</feature>
<feature type="transmembrane region" description="Helical" evidence="1">
    <location>
        <begin position="353"/>
        <end position="373"/>
    </location>
</feature>
<evidence type="ECO:0000256" key="1">
    <source>
        <dbReference type="SAM" id="Phobius"/>
    </source>
</evidence>
<dbReference type="InterPro" id="IPR002823">
    <property type="entry name" value="DUF112_TM"/>
</dbReference>
<keyword evidence="1" id="KW-0472">Membrane</keyword>
<feature type="transmembrane region" description="Helical" evidence="1">
    <location>
        <begin position="462"/>
        <end position="485"/>
    </location>
</feature>
<dbReference type="Proteomes" id="UP000075670">
    <property type="component" value="Unassembled WGS sequence"/>
</dbReference>
<accession>A0A151ASY2</accession>
<protein>
    <submittedName>
        <fullName evidence="3">Tripartite tricarboxylate transporter TctA family protein</fullName>
    </submittedName>
</protein>
<dbReference type="Pfam" id="PF01970">
    <property type="entry name" value="TctA"/>
    <property type="match status" value="1"/>
</dbReference>
<gene>
    <name evidence="3" type="ORF">MOMUL_29650</name>
</gene>
<feature type="transmembrane region" description="Helical" evidence="1">
    <location>
        <begin position="257"/>
        <end position="278"/>
    </location>
</feature>
<dbReference type="AlphaFoldDB" id="A0A151ASY2"/>
<feature type="transmembrane region" description="Helical" evidence="1">
    <location>
        <begin position="385"/>
        <end position="403"/>
    </location>
</feature>
<proteinExistence type="predicted"/>
<feature type="transmembrane region" description="Helical" evidence="1">
    <location>
        <begin position="409"/>
        <end position="425"/>
    </location>
</feature>
<feature type="transmembrane region" description="Helical" evidence="1">
    <location>
        <begin position="105"/>
        <end position="131"/>
    </location>
</feature>
<feature type="transmembrane region" description="Helical" evidence="1">
    <location>
        <begin position="138"/>
        <end position="163"/>
    </location>
</feature>
<comment type="caution">
    <text evidence="3">The sequence shown here is derived from an EMBL/GenBank/DDBJ whole genome shotgun (WGS) entry which is preliminary data.</text>
</comment>
<feature type="transmembrane region" description="Helical" evidence="1">
    <location>
        <begin position="317"/>
        <end position="341"/>
    </location>
</feature>
<reference evidence="3 4" key="1">
    <citation type="submission" date="2016-02" db="EMBL/GenBank/DDBJ databases">
        <title>Genome sequence of Moorella mulderi DSM 14980.</title>
        <authorList>
            <person name="Poehlein A."/>
            <person name="Daniel R."/>
        </authorList>
    </citation>
    <scope>NUCLEOTIDE SEQUENCE [LARGE SCALE GENOMIC DNA]</scope>
    <source>
        <strain evidence="3 4">DSM 14980</strain>
    </source>
</reference>
<evidence type="ECO:0000313" key="4">
    <source>
        <dbReference type="Proteomes" id="UP000075670"/>
    </source>
</evidence>
<dbReference type="EMBL" id="LTBC01000023">
    <property type="protein sequence ID" value="KYH30683.1"/>
    <property type="molecule type" value="Genomic_DNA"/>
</dbReference>
<dbReference type="RefSeq" id="WP_062286063.1">
    <property type="nucleotide sequence ID" value="NZ_LTBC01000023.1"/>
</dbReference>
<dbReference type="PANTHER" id="PTHR35342">
    <property type="entry name" value="TRICARBOXYLIC TRANSPORT PROTEIN"/>
    <property type="match status" value="1"/>
</dbReference>
<dbReference type="OrthoDB" id="9781349at2"/>
<feature type="transmembrane region" description="Helical" evidence="1">
    <location>
        <begin position="200"/>
        <end position="221"/>
    </location>
</feature>
<keyword evidence="4" id="KW-1185">Reference proteome</keyword>
<keyword evidence="1" id="KW-0812">Transmembrane</keyword>
<keyword evidence="1" id="KW-1133">Transmembrane helix</keyword>
<sequence>MDVLNHLFLGFSNAISPANILWCLIGVSLGTLVGVLPGLGPVATMAILIPLTVKLNHISALIMLAGIYYGSMYGSSTSAILVNIPGEPASVITSLDGYQMAKKGLAGPALGMSAIASFVAGTLSIVGLMFFAPLMSSLALGFGPAEMFALTFFALTILFSFTGKSLSKGLLSGCLGLLLATIGIDVQTGALRFTHNSPHLVAGISLVAVVVGLFAVPEILINAEKISLYAYQTHIGRVLPTKQDIIKCLPTMFRATVIGFMVGIIPGGTPAVAGFVSYDIERKIAKKPQTFGQGAIEGVAAAEGANNSATSGGLVPLLTLGIPPSAPIAVLLGAFLVHNITPGPLLFQEHPEVVWTLIASMYIGNVMLLVLNLPLVGMWARICRVPYPIIAPLIMVISFLGVYGDRNSLFDVWVMLIVGVMGYIMRKLEYPLVPLVLAFIVSPIMENALIQSLTLSSGSIMIFFSRPISLTLILLAMVSLAGALLSRKRQAKVVEVLGLEGD</sequence>
<feature type="transmembrane region" description="Helical" evidence="1">
    <location>
        <begin position="169"/>
        <end position="188"/>
    </location>
</feature>
<evidence type="ECO:0000259" key="2">
    <source>
        <dbReference type="Pfam" id="PF01970"/>
    </source>
</evidence>
<evidence type="ECO:0000313" key="3">
    <source>
        <dbReference type="EMBL" id="KYH30683.1"/>
    </source>
</evidence>
<dbReference type="PATRIC" id="fig|1122241.3.peg.3156"/>